<sequence length="191" mass="20910">MQKPLYLHSDKRPPPQKTGSFAMHAKVLVAIALLAGCSVANAAVEWNSLSSAQQTVLLPMQKNWASLPSARQDKLALGAARWTAMTPQQRTEAQQRLQFWKTLTPQQQAATLAKRNDYRKMSPAQRLQLQKTQQSYELLPSSEQGALRKQFEQLQQQVPQSALSPASGLPSIGGAGLPPVTATPINVLPVH</sequence>
<dbReference type="Proteomes" id="UP000244248">
    <property type="component" value="Unassembled WGS sequence"/>
</dbReference>
<reference evidence="3 4" key="1">
    <citation type="submission" date="2018-04" db="EMBL/GenBank/DDBJ databases">
        <title>Novel species isolated from glacier.</title>
        <authorList>
            <person name="Liu Q."/>
            <person name="Xin Y.-H."/>
        </authorList>
    </citation>
    <scope>NUCLEOTIDE SEQUENCE [LARGE SCALE GENOMIC DNA]</scope>
    <source>
        <strain evidence="3 4">GT1R17</strain>
    </source>
</reference>
<evidence type="ECO:0000313" key="4">
    <source>
        <dbReference type="Proteomes" id="UP000244248"/>
    </source>
</evidence>
<keyword evidence="2" id="KW-0732">Signal</keyword>
<feature type="region of interest" description="Disordered" evidence="1">
    <location>
        <begin position="158"/>
        <end position="191"/>
    </location>
</feature>
<evidence type="ECO:0008006" key="5">
    <source>
        <dbReference type="Google" id="ProtNLM"/>
    </source>
</evidence>
<evidence type="ECO:0000313" key="3">
    <source>
        <dbReference type="EMBL" id="PTU31441.1"/>
    </source>
</evidence>
<dbReference type="EMBL" id="QANS01000003">
    <property type="protein sequence ID" value="PTU31441.1"/>
    <property type="molecule type" value="Genomic_DNA"/>
</dbReference>
<feature type="signal peptide" evidence="2">
    <location>
        <begin position="1"/>
        <end position="42"/>
    </location>
</feature>
<keyword evidence="4" id="KW-1185">Reference proteome</keyword>
<dbReference type="Pfam" id="PF11304">
    <property type="entry name" value="DUF3106"/>
    <property type="match status" value="1"/>
</dbReference>
<comment type="caution">
    <text evidence="3">The sequence shown here is derived from an EMBL/GenBank/DDBJ whole genome shotgun (WGS) entry which is preliminary data.</text>
</comment>
<evidence type="ECO:0000256" key="2">
    <source>
        <dbReference type="SAM" id="SignalP"/>
    </source>
</evidence>
<protein>
    <recommendedName>
        <fullName evidence="5">DUF3106 domain-containing protein</fullName>
    </recommendedName>
</protein>
<dbReference type="InterPro" id="IPR021455">
    <property type="entry name" value="DUF3106"/>
</dbReference>
<proteinExistence type="predicted"/>
<organism evidence="3 4">
    <name type="scientific">Stenotrophobium rhamnosiphilum</name>
    <dbReference type="NCBI Taxonomy" id="2029166"/>
    <lineage>
        <taxon>Bacteria</taxon>
        <taxon>Pseudomonadati</taxon>
        <taxon>Pseudomonadota</taxon>
        <taxon>Gammaproteobacteria</taxon>
        <taxon>Nevskiales</taxon>
        <taxon>Nevskiaceae</taxon>
        <taxon>Stenotrophobium</taxon>
    </lineage>
</organism>
<name>A0A2T5MFT3_9GAMM</name>
<accession>A0A2T5MFT3</accession>
<gene>
    <name evidence="3" type="ORF">CJD38_08865</name>
</gene>
<feature type="chain" id="PRO_5015669099" description="DUF3106 domain-containing protein" evidence="2">
    <location>
        <begin position="43"/>
        <end position="191"/>
    </location>
</feature>
<evidence type="ECO:0000256" key="1">
    <source>
        <dbReference type="SAM" id="MobiDB-lite"/>
    </source>
</evidence>
<dbReference type="AlphaFoldDB" id="A0A2T5MFT3"/>